<sequence length="134" mass="15637">MNGQQIEKLVKELIKKEVDYRSYDGKMSKTSLIERGSETILEQIIRQHLLDNRDEKLGSLEAKVFVYEEMIAKSTFAPMLVEKEVETIKEPEPYRREMIFTQTQIEHLQHKIFEITGEGEVMKLFNEMLGVSVG</sequence>
<dbReference type="EMBL" id="SMFM01000002">
    <property type="protein sequence ID" value="TDD77122.1"/>
    <property type="molecule type" value="Genomic_DNA"/>
</dbReference>
<evidence type="ECO:0000313" key="1">
    <source>
        <dbReference type="EMBL" id="TDD77122.1"/>
    </source>
</evidence>
<keyword evidence="2" id="KW-1185">Reference proteome</keyword>
<name>A0A4R5B251_9FLAO</name>
<proteinExistence type="predicted"/>
<dbReference type="AlphaFoldDB" id="A0A4R5B251"/>
<comment type="caution">
    <text evidence="1">The sequence shown here is derived from an EMBL/GenBank/DDBJ whole genome shotgun (WGS) entry which is preliminary data.</text>
</comment>
<protein>
    <submittedName>
        <fullName evidence="1">Uncharacterized protein</fullName>
    </submittedName>
</protein>
<reference evidence="1 2" key="1">
    <citation type="submission" date="2019-03" db="EMBL/GenBank/DDBJ databases">
        <title>Flavobacterium AT-3-2 sp. nov., isolated from arctic soil.</title>
        <authorList>
            <person name="Chaudhary D.K."/>
        </authorList>
    </citation>
    <scope>NUCLEOTIDE SEQUENCE [LARGE SCALE GENOMIC DNA]</scope>
    <source>
        <strain evidence="1 2">AT-3-2</strain>
    </source>
</reference>
<accession>A0A4R5B251</accession>
<organism evidence="1 2">
    <name type="scientific">Flavobacterium caseinilyticum</name>
    <dbReference type="NCBI Taxonomy" id="2541732"/>
    <lineage>
        <taxon>Bacteria</taxon>
        <taxon>Pseudomonadati</taxon>
        <taxon>Bacteroidota</taxon>
        <taxon>Flavobacteriia</taxon>
        <taxon>Flavobacteriales</taxon>
        <taxon>Flavobacteriaceae</taxon>
        <taxon>Flavobacterium</taxon>
    </lineage>
</organism>
<gene>
    <name evidence="1" type="ORF">E0F89_05855</name>
</gene>
<dbReference type="RefSeq" id="WP_131908918.1">
    <property type="nucleotide sequence ID" value="NZ_SMFM01000002.1"/>
</dbReference>
<evidence type="ECO:0000313" key="2">
    <source>
        <dbReference type="Proteomes" id="UP000295278"/>
    </source>
</evidence>
<dbReference type="OrthoDB" id="9948232at2"/>
<dbReference type="Proteomes" id="UP000295278">
    <property type="component" value="Unassembled WGS sequence"/>
</dbReference>